<evidence type="ECO:0000313" key="3">
    <source>
        <dbReference type="Proteomes" id="UP001530315"/>
    </source>
</evidence>
<feature type="region of interest" description="Disordered" evidence="1">
    <location>
        <begin position="1"/>
        <end position="38"/>
    </location>
</feature>
<gene>
    <name evidence="2" type="ORF">ACHAW5_006441</name>
</gene>
<dbReference type="Gene3D" id="6.10.140.1230">
    <property type="match status" value="1"/>
</dbReference>
<dbReference type="EMBL" id="JALLAZ020001335">
    <property type="protein sequence ID" value="KAL3776739.1"/>
    <property type="molecule type" value="Genomic_DNA"/>
</dbReference>
<proteinExistence type="predicted"/>
<accession>A0ABD3NLL0</accession>
<protein>
    <submittedName>
        <fullName evidence="2">Uncharacterized protein</fullName>
    </submittedName>
</protein>
<name>A0ABD3NLL0_9STRA</name>
<keyword evidence="3" id="KW-1185">Reference proteome</keyword>
<evidence type="ECO:0000313" key="2">
    <source>
        <dbReference type="EMBL" id="KAL3776739.1"/>
    </source>
</evidence>
<dbReference type="InterPro" id="IPR005024">
    <property type="entry name" value="Snf7_fam"/>
</dbReference>
<comment type="caution">
    <text evidence="2">The sequence shown here is derived from an EMBL/GenBank/DDBJ whole genome shotgun (WGS) entry which is preliminary data.</text>
</comment>
<dbReference type="Proteomes" id="UP001530315">
    <property type="component" value="Unassembled WGS sequence"/>
</dbReference>
<evidence type="ECO:0000256" key="1">
    <source>
        <dbReference type="SAM" id="MobiDB-lite"/>
    </source>
</evidence>
<sequence>MNLFQKKPTPKEKAKAAQKETKLTVRSNQRQMDRDIRDLDRQEKLLLQQIKARAKTPGVNPQNDAGLKAQAKELVQLRKQREKMYETKAHLSSVGMQATAMASQVTMVTAIGNVSTALSAANGVMDPKRLGQTMAEFAKQNEMAQMKEEMMNDALAEAFDDSDLEEEADDVTSQVLAELGVEMDKKMVGLTAPSKIEGATTAITEEEEALMDALPDLRARLDAL</sequence>
<dbReference type="PANTHER" id="PTHR10476">
    <property type="entry name" value="CHARGED MULTIVESICULAR BODY PROTEIN"/>
    <property type="match status" value="1"/>
</dbReference>
<reference evidence="2 3" key="1">
    <citation type="submission" date="2024-10" db="EMBL/GenBank/DDBJ databases">
        <title>Updated reference genomes for cyclostephanoid diatoms.</title>
        <authorList>
            <person name="Roberts W.R."/>
            <person name="Alverson A.J."/>
        </authorList>
    </citation>
    <scope>NUCLEOTIDE SEQUENCE [LARGE SCALE GENOMIC DNA]</scope>
    <source>
        <strain evidence="2 3">AJA276-08</strain>
    </source>
</reference>
<organism evidence="2 3">
    <name type="scientific">Stephanodiscus triporus</name>
    <dbReference type="NCBI Taxonomy" id="2934178"/>
    <lineage>
        <taxon>Eukaryota</taxon>
        <taxon>Sar</taxon>
        <taxon>Stramenopiles</taxon>
        <taxon>Ochrophyta</taxon>
        <taxon>Bacillariophyta</taxon>
        <taxon>Coscinodiscophyceae</taxon>
        <taxon>Thalassiosirophycidae</taxon>
        <taxon>Stephanodiscales</taxon>
        <taxon>Stephanodiscaceae</taxon>
        <taxon>Stephanodiscus</taxon>
    </lineage>
</organism>
<dbReference type="AlphaFoldDB" id="A0ABD3NLL0"/>
<feature type="compositionally biased region" description="Basic and acidic residues" evidence="1">
    <location>
        <begin position="9"/>
        <end position="23"/>
    </location>
</feature>
<dbReference type="Pfam" id="PF03357">
    <property type="entry name" value="Snf7"/>
    <property type="match status" value="1"/>
</dbReference>